<gene>
    <name evidence="1" type="ORF">AUEXF2481DRAFT_37079</name>
</gene>
<dbReference type="RefSeq" id="XP_013346895.1">
    <property type="nucleotide sequence ID" value="XM_013491441.1"/>
</dbReference>
<evidence type="ECO:0000313" key="1">
    <source>
        <dbReference type="EMBL" id="KEQ98559.1"/>
    </source>
</evidence>
<dbReference type="AlphaFoldDB" id="A0A074YQW1"/>
<dbReference type="HOGENOM" id="CLU_2333307_0_0_1"/>
<evidence type="ECO:0000313" key="2">
    <source>
        <dbReference type="Proteomes" id="UP000030641"/>
    </source>
</evidence>
<sequence length="98" mass="10209">MALSAIRSSGLSTHSSNPSIAITAACPASIFEISSVRCLVLSRSASSALTRSAAFLWTSCASRKIFFAESLSIVQASCRAMAPRISRALVLCLSAPSQ</sequence>
<dbReference type="PROSITE" id="PS51257">
    <property type="entry name" value="PROKAR_LIPOPROTEIN"/>
    <property type="match status" value="1"/>
</dbReference>
<organism evidence="1 2">
    <name type="scientific">Aureobasidium subglaciale (strain EXF-2481)</name>
    <name type="common">Aureobasidium pullulans var. subglaciale</name>
    <dbReference type="NCBI Taxonomy" id="1043005"/>
    <lineage>
        <taxon>Eukaryota</taxon>
        <taxon>Fungi</taxon>
        <taxon>Dikarya</taxon>
        <taxon>Ascomycota</taxon>
        <taxon>Pezizomycotina</taxon>
        <taxon>Dothideomycetes</taxon>
        <taxon>Dothideomycetidae</taxon>
        <taxon>Dothideales</taxon>
        <taxon>Saccotheciaceae</taxon>
        <taxon>Aureobasidium</taxon>
    </lineage>
</organism>
<protein>
    <submittedName>
        <fullName evidence="1">Uncharacterized protein</fullName>
    </submittedName>
</protein>
<dbReference type="GeneID" id="25365759"/>
<dbReference type="InParanoid" id="A0A074YQW1"/>
<keyword evidence="2" id="KW-1185">Reference proteome</keyword>
<reference evidence="1 2" key="1">
    <citation type="journal article" date="2014" name="BMC Genomics">
        <title>Genome sequencing of four Aureobasidium pullulans varieties: biotechnological potential, stress tolerance, and description of new species.</title>
        <authorList>
            <person name="Gostin Ar C."/>
            <person name="Ohm R.A."/>
            <person name="Kogej T."/>
            <person name="Sonjak S."/>
            <person name="Turk M."/>
            <person name="Zajc J."/>
            <person name="Zalar P."/>
            <person name="Grube M."/>
            <person name="Sun H."/>
            <person name="Han J."/>
            <person name="Sharma A."/>
            <person name="Chiniquy J."/>
            <person name="Ngan C.Y."/>
            <person name="Lipzen A."/>
            <person name="Barry K."/>
            <person name="Grigoriev I.V."/>
            <person name="Gunde-Cimerman N."/>
        </authorList>
    </citation>
    <scope>NUCLEOTIDE SEQUENCE [LARGE SCALE GENOMIC DNA]</scope>
    <source>
        <strain evidence="1 2">EXF-2481</strain>
    </source>
</reference>
<dbReference type="Proteomes" id="UP000030641">
    <property type="component" value="Unassembled WGS sequence"/>
</dbReference>
<name>A0A074YQW1_AURSE</name>
<accession>A0A074YQW1</accession>
<proteinExistence type="predicted"/>
<dbReference type="EMBL" id="KL584752">
    <property type="protein sequence ID" value="KEQ98559.1"/>
    <property type="molecule type" value="Genomic_DNA"/>
</dbReference>